<gene>
    <name evidence="2" type="ORF">G3M58_53155</name>
</gene>
<protein>
    <recommendedName>
        <fullName evidence="1">Condensation domain-containing protein</fullName>
    </recommendedName>
</protein>
<dbReference type="InterPro" id="IPR001242">
    <property type="entry name" value="Condensation_dom"/>
</dbReference>
<dbReference type="AlphaFoldDB" id="A0A6G3XBL2"/>
<proteinExistence type="predicted"/>
<feature type="domain" description="Condensation" evidence="1">
    <location>
        <begin position="3"/>
        <end position="105"/>
    </location>
</feature>
<dbReference type="GO" id="GO:0043041">
    <property type="term" value="P:amino acid activation for nonribosomal peptide biosynthetic process"/>
    <property type="evidence" value="ECO:0007669"/>
    <property type="project" value="TreeGrafter"/>
</dbReference>
<feature type="non-terminal residue" evidence="2">
    <location>
        <position position="1"/>
    </location>
</feature>
<dbReference type="GO" id="GO:0031177">
    <property type="term" value="F:phosphopantetheine binding"/>
    <property type="evidence" value="ECO:0007669"/>
    <property type="project" value="TreeGrafter"/>
</dbReference>
<feature type="non-terminal residue" evidence="2">
    <location>
        <position position="129"/>
    </location>
</feature>
<comment type="caution">
    <text evidence="2">The sequence shown here is derived from an EMBL/GenBank/DDBJ whole genome shotgun (WGS) entry which is preliminary data.</text>
</comment>
<dbReference type="SUPFAM" id="SSF52777">
    <property type="entry name" value="CoA-dependent acyltransferases"/>
    <property type="match status" value="1"/>
</dbReference>
<dbReference type="EMBL" id="JAAGMN010005464">
    <property type="protein sequence ID" value="NEE15198.1"/>
    <property type="molecule type" value="Genomic_DNA"/>
</dbReference>
<evidence type="ECO:0000259" key="1">
    <source>
        <dbReference type="Pfam" id="PF00668"/>
    </source>
</evidence>
<sequence length="129" mass="14323">PFMVFHAAFATLLTRLGAGHDIPIATPTVDRSDEALDDLVGFFVNTLVMRVDTSGDPTFEELLHRVRDMALGAISHQDVPFDRVVEELNPQRSLSRQALFQVVLMVAEKGDTLRLPGVECTEYPVDFPV</sequence>
<organism evidence="2">
    <name type="scientific">Streptomyces sp. SID7499</name>
    <dbReference type="NCBI Taxonomy" id="2706086"/>
    <lineage>
        <taxon>Bacteria</taxon>
        <taxon>Bacillati</taxon>
        <taxon>Actinomycetota</taxon>
        <taxon>Actinomycetes</taxon>
        <taxon>Kitasatosporales</taxon>
        <taxon>Streptomycetaceae</taxon>
        <taxon>Streptomyces</taxon>
    </lineage>
</organism>
<dbReference type="PANTHER" id="PTHR45527:SF1">
    <property type="entry name" value="FATTY ACID SYNTHASE"/>
    <property type="match status" value="1"/>
</dbReference>
<accession>A0A6G3XBL2</accession>
<reference evidence="2" key="1">
    <citation type="submission" date="2020-01" db="EMBL/GenBank/DDBJ databases">
        <title>Insect and environment-associated Actinomycetes.</title>
        <authorList>
            <person name="Currrie C."/>
            <person name="Chevrette M."/>
            <person name="Carlson C."/>
            <person name="Stubbendieck R."/>
            <person name="Wendt-Pienkowski E."/>
        </authorList>
    </citation>
    <scope>NUCLEOTIDE SEQUENCE</scope>
    <source>
        <strain evidence="2">SID7499</strain>
    </source>
</reference>
<name>A0A6G3XBL2_9ACTN</name>
<dbReference type="GO" id="GO:0044550">
    <property type="term" value="P:secondary metabolite biosynthetic process"/>
    <property type="evidence" value="ECO:0007669"/>
    <property type="project" value="TreeGrafter"/>
</dbReference>
<dbReference type="GO" id="GO:0005829">
    <property type="term" value="C:cytosol"/>
    <property type="evidence" value="ECO:0007669"/>
    <property type="project" value="TreeGrafter"/>
</dbReference>
<dbReference type="Pfam" id="PF00668">
    <property type="entry name" value="Condensation"/>
    <property type="match status" value="1"/>
</dbReference>
<evidence type="ECO:0000313" key="2">
    <source>
        <dbReference type="EMBL" id="NEE15198.1"/>
    </source>
</evidence>
<dbReference type="Gene3D" id="3.30.559.30">
    <property type="entry name" value="Nonribosomal peptide synthetase, condensation domain"/>
    <property type="match status" value="1"/>
</dbReference>
<dbReference type="PANTHER" id="PTHR45527">
    <property type="entry name" value="NONRIBOSOMAL PEPTIDE SYNTHETASE"/>
    <property type="match status" value="1"/>
</dbReference>
<dbReference type="GO" id="GO:0003824">
    <property type="term" value="F:catalytic activity"/>
    <property type="evidence" value="ECO:0007669"/>
    <property type="project" value="InterPro"/>
</dbReference>